<reference evidence="3" key="1">
    <citation type="submission" date="2020-05" db="EMBL/GenBank/DDBJ databases">
        <authorList>
            <person name="Chiriac C."/>
            <person name="Salcher M."/>
            <person name="Ghai R."/>
            <person name="Kavagutti S V."/>
        </authorList>
    </citation>
    <scope>NUCLEOTIDE SEQUENCE</scope>
</reference>
<protein>
    <submittedName>
        <fullName evidence="3">Unannotated protein</fullName>
    </submittedName>
</protein>
<dbReference type="SUPFAM" id="SSF54427">
    <property type="entry name" value="NTF2-like"/>
    <property type="match status" value="1"/>
</dbReference>
<accession>A0A6J6TE35</accession>
<dbReference type="EMBL" id="CAEZXX010000189">
    <property type="protein sequence ID" value="CAB4726194.1"/>
    <property type="molecule type" value="Genomic_DNA"/>
</dbReference>
<dbReference type="InterPro" id="IPR032710">
    <property type="entry name" value="NTF2-like_dom_sf"/>
</dbReference>
<dbReference type="AlphaFoldDB" id="A0A6J6TE35"/>
<dbReference type="EMBL" id="CAFBQP010000054">
    <property type="protein sequence ID" value="CAB5064814.1"/>
    <property type="molecule type" value="Genomic_DNA"/>
</dbReference>
<dbReference type="Pfam" id="PF13577">
    <property type="entry name" value="SnoaL_4"/>
    <property type="match status" value="1"/>
</dbReference>
<evidence type="ECO:0000313" key="2">
    <source>
        <dbReference type="EMBL" id="CAB4726194.1"/>
    </source>
</evidence>
<gene>
    <name evidence="2" type="ORF">UFOPK2602_02075</name>
    <name evidence="3" type="ORF">UFOPK2806_00653</name>
    <name evidence="4" type="ORF">UFOPK4306_01460</name>
</gene>
<organism evidence="3">
    <name type="scientific">freshwater metagenome</name>
    <dbReference type="NCBI Taxonomy" id="449393"/>
    <lineage>
        <taxon>unclassified sequences</taxon>
        <taxon>metagenomes</taxon>
        <taxon>ecological metagenomes</taxon>
    </lineage>
</organism>
<evidence type="ECO:0000259" key="1">
    <source>
        <dbReference type="Pfam" id="PF13577"/>
    </source>
</evidence>
<dbReference type="CDD" id="cd00531">
    <property type="entry name" value="NTF2_like"/>
    <property type="match status" value="1"/>
</dbReference>
<dbReference type="EMBL" id="CAEZYY010000006">
    <property type="protein sequence ID" value="CAB4745125.1"/>
    <property type="molecule type" value="Genomic_DNA"/>
</dbReference>
<name>A0A6J6TE35_9ZZZZ</name>
<proteinExistence type="predicted"/>
<feature type="domain" description="SnoaL-like" evidence="1">
    <location>
        <begin position="6"/>
        <end position="137"/>
    </location>
</feature>
<dbReference type="Gene3D" id="3.10.450.50">
    <property type="match status" value="1"/>
</dbReference>
<sequence>MDDIQKLLVERECERLINQYCLFVDFGEASRIAELFTEDGWWENDSIRMVGQDGIRREFAKRQDVTRRTSRHLCTNVLIDVIDGDRATGICYLINYRHDSPTGEAEMPAPSDTPKFVGEYRDTFVRTPDGWRFATRRCDITFVRRQAH</sequence>
<evidence type="ECO:0000313" key="3">
    <source>
        <dbReference type="EMBL" id="CAB4745125.1"/>
    </source>
</evidence>
<evidence type="ECO:0000313" key="4">
    <source>
        <dbReference type="EMBL" id="CAB5064814.1"/>
    </source>
</evidence>
<dbReference type="InterPro" id="IPR037401">
    <property type="entry name" value="SnoaL-like"/>
</dbReference>